<accession>A0A7E4VW57</accession>
<sequence length="337" mass="38753">MDLPLSFVYHTSWIATFLFGGWSFLITTFGMLVIVTQSKQLGTFKYFLLNQTFWAMLFELANVLFRPVIMTPYLAMYLTGGLHKLVNYQTSIALTSIWAMLYVNAQLGTIISLMNRFLFVFGPKISIFIKNKYTVFSFIVFHIFLHLGVAYYMYTITETPELTRQHAHIDSEGTLDLFFNETSFFYCGQSNAMWKSWFFLDVVITSSLLSSIIYFIITVFIYKKKTIIVSKTSTSLLVSSLSQAFLNAIFFMMPALCALGAMGLQINGSALTVNIVLELFHFHCTADMICMLYCIVPYRKFCISLFHKVVKIENPRTSTVWHAVSMRANEHRSLNKF</sequence>
<reference evidence="3" key="2">
    <citation type="submission" date="2020-10" db="UniProtKB">
        <authorList>
            <consortium name="WormBaseParasite"/>
        </authorList>
    </citation>
    <scope>IDENTIFICATION</scope>
</reference>
<dbReference type="Pfam" id="PF10318">
    <property type="entry name" value="7TM_GPCR_Srh"/>
    <property type="match status" value="1"/>
</dbReference>
<reference evidence="2" key="1">
    <citation type="journal article" date="2013" name="Genetics">
        <title>The draft genome and transcriptome of Panagrellus redivivus are shaped by the harsh demands of a free-living lifestyle.</title>
        <authorList>
            <person name="Srinivasan J."/>
            <person name="Dillman A.R."/>
            <person name="Macchietto M.G."/>
            <person name="Heikkinen L."/>
            <person name="Lakso M."/>
            <person name="Fracchia K.M."/>
            <person name="Antoshechkin I."/>
            <person name="Mortazavi A."/>
            <person name="Wong G."/>
            <person name="Sternberg P.W."/>
        </authorList>
    </citation>
    <scope>NUCLEOTIDE SEQUENCE [LARGE SCALE GENOMIC DNA]</scope>
    <source>
        <strain evidence="2">MT8872</strain>
    </source>
</reference>
<dbReference type="Proteomes" id="UP000492821">
    <property type="component" value="Unassembled WGS sequence"/>
</dbReference>
<keyword evidence="1" id="KW-1133">Transmembrane helix</keyword>
<dbReference type="WBParaSite" id="Pan_g4240.t1">
    <property type="protein sequence ID" value="Pan_g4240.t1"/>
    <property type="gene ID" value="Pan_g4240"/>
</dbReference>
<feature type="transmembrane region" description="Helical" evidence="1">
    <location>
        <begin position="56"/>
        <end position="77"/>
    </location>
</feature>
<feature type="transmembrane region" description="Helical" evidence="1">
    <location>
        <begin position="97"/>
        <end position="121"/>
    </location>
</feature>
<feature type="transmembrane region" description="Helical" evidence="1">
    <location>
        <begin position="279"/>
        <end position="298"/>
    </location>
</feature>
<feature type="transmembrane region" description="Helical" evidence="1">
    <location>
        <begin position="12"/>
        <end position="35"/>
    </location>
</feature>
<evidence type="ECO:0000313" key="3">
    <source>
        <dbReference type="WBParaSite" id="Pan_g4240.t1"/>
    </source>
</evidence>
<feature type="transmembrane region" description="Helical" evidence="1">
    <location>
        <begin position="133"/>
        <end position="154"/>
    </location>
</feature>
<name>A0A7E4VW57_PANRE</name>
<dbReference type="InterPro" id="IPR019422">
    <property type="entry name" value="7TM_GPCR_serpentine_rcpt_Srh"/>
</dbReference>
<protein>
    <submittedName>
        <fullName evidence="3">Serpentine Receptor, class T</fullName>
    </submittedName>
</protein>
<evidence type="ECO:0000313" key="2">
    <source>
        <dbReference type="Proteomes" id="UP000492821"/>
    </source>
</evidence>
<feature type="transmembrane region" description="Helical" evidence="1">
    <location>
        <begin position="244"/>
        <end position="267"/>
    </location>
</feature>
<proteinExistence type="predicted"/>
<organism evidence="2 3">
    <name type="scientific">Panagrellus redivivus</name>
    <name type="common">Microworm</name>
    <dbReference type="NCBI Taxonomy" id="6233"/>
    <lineage>
        <taxon>Eukaryota</taxon>
        <taxon>Metazoa</taxon>
        <taxon>Ecdysozoa</taxon>
        <taxon>Nematoda</taxon>
        <taxon>Chromadorea</taxon>
        <taxon>Rhabditida</taxon>
        <taxon>Tylenchina</taxon>
        <taxon>Panagrolaimomorpha</taxon>
        <taxon>Panagrolaimoidea</taxon>
        <taxon>Panagrolaimidae</taxon>
        <taxon>Panagrellus</taxon>
    </lineage>
</organism>
<keyword evidence="2" id="KW-1185">Reference proteome</keyword>
<keyword evidence="1" id="KW-0812">Transmembrane</keyword>
<keyword evidence="1" id="KW-0472">Membrane</keyword>
<dbReference type="AlphaFoldDB" id="A0A7E4VW57"/>
<feature type="transmembrane region" description="Helical" evidence="1">
    <location>
        <begin position="198"/>
        <end position="223"/>
    </location>
</feature>
<evidence type="ECO:0000256" key="1">
    <source>
        <dbReference type="SAM" id="Phobius"/>
    </source>
</evidence>